<evidence type="ECO:0008006" key="3">
    <source>
        <dbReference type="Google" id="ProtNLM"/>
    </source>
</evidence>
<evidence type="ECO:0000313" key="1">
    <source>
        <dbReference type="EMBL" id="GFY34175.1"/>
    </source>
</evidence>
<dbReference type="AlphaFoldDB" id="A0A8X6WG46"/>
<accession>A0A8X6WG46</accession>
<organism evidence="1 2">
    <name type="scientific">Trichonephila clavipes</name>
    <name type="common">Golden silk orbweaver</name>
    <name type="synonym">Nephila clavipes</name>
    <dbReference type="NCBI Taxonomy" id="2585209"/>
    <lineage>
        <taxon>Eukaryota</taxon>
        <taxon>Metazoa</taxon>
        <taxon>Ecdysozoa</taxon>
        <taxon>Arthropoda</taxon>
        <taxon>Chelicerata</taxon>
        <taxon>Arachnida</taxon>
        <taxon>Araneae</taxon>
        <taxon>Araneomorphae</taxon>
        <taxon>Entelegynae</taxon>
        <taxon>Araneoidea</taxon>
        <taxon>Nephilidae</taxon>
        <taxon>Trichonephila</taxon>
    </lineage>
</organism>
<dbReference type="Proteomes" id="UP000887159">
    <property type="component" value="Unassembled WGS sequence"/>
</dbReference>
<name>A0A8X6WG46_TRICX</name>
<sequence length="94" mass="10783">MSLWPVNSLRDNVKIFFQWVPSHGNEITDGLTREVSHKDSTHGGYLTFYEIATRVKQDISSSWKQPPYMSGMKETILVLLCLEQVVGEMKLLLL</sequence>
<evidence type="ECO:0000313" key="2">
    <source>
        <dbReference type="Proteomes" id="UP000887159"/>
    </source>
</evidence>
<proteinExistence type="predicted"/>
<comment type="caution">
    <text evidence="1">The sequence shown here is derived from an EMBL/GenBank/DDBJ whole genome shotgun (WGS) entry which is preliminary data.</text>
</comment>
<reference evidence="1" key="1">
    <citation type="submission" date="2020-08" db="EMBL/GenBank/DDBJ databases">
        <title>Multicomponent nature underlies the extraordinary mechanical properties of spider dragline silk.</title>
        <authorList>
            <person name="Kono N."/>
            <person name="Nakamura H."/>
            <person name="Mori M."/>
            <person name="Yoshida Y."/>
            <person name="Ohtoshi R."/>
            <person name="Malay A.D."/>
            <person name="Moran D.A.P."/>
            <person name="Tomita M."/>
            <person name="Numata K."/>
            <person name="Arakawa K."/>
        </authorList>
    </citation>
    <scope>NUCLEOTIDE SEQUENCE</scope>
</reference>
<dbReference type="EMBL" id="BMAU01021422">
    <property type="protein sequence ID" value="GFY34175.1"/>
    <property type="molecule type" value="Genomic_DNA"/>
</dbReference>
<gene>
    <name evidence="1" type="primary">NCL1_23570</name>
    <name evidence="1" type="ORF">TNCV_2504781</name>
</gene>
<protein>
    <recommendedName>
        <fullName evidence="3">RNase H type-1 domain-containing protein</fullName>
    </recommendedName>
</protein>
<keyword evidence="2" id="KW-1185">Reference proteome</keyword>